<protein>
    <submittedName>
        <fullName evidence="1">Uncharacterized protein</fullName>
    </submittedName>
</protein>
<sequence>MKVEILITADVIEYPEDNIETLKKEIANSIRIELYDLKVFDVGEYLKNIDHELAFEDEGEYVWKKGSD</sequence>
<accession>A0A6M3LVY6</accession>
<dbReference type="EMBL" id="MT143656">
    <property type="protein sequence ID" value="QJA99550.1"/>
    <property type="molecule type" value="Genomic_DNA"/>
</dbReference>
<reference evidence="1" key="1">
    <citation type="submission" date="2020-03" db="EMBL/GenBank/DDBJ databases">
        <title>The deep terrestrial virosphere.</title>
        <authorList>
            <person name="Holmfeldt K."/>
            <person name="Nilsson E."/>
            <person name="Simone D."/>
            <person name="Lopez-Fernandez M."/>
            <person name="Wu X."/>
            <person name="de Brujin I."/>
            <person name="Lundin D."/>
            <person name="Andersson A."/>
            <person name="Bertilsson S."/>
            <person name="Dopson M."/>
        </authorList>
    </citation>
    <scope>NUCLEOTIDE SEQUENCE</scope>
    <source>
        <strain evidence="1">MM171A00971</strain>
    </source>
</reference>
<proteinExistence type="predicted"/>
<name>A0A6M3LVY6_9ZZZZ</name>
<evidence type="ECO:0000313" key="1">
    <source>
        <dbReference type="EMBL" id="QJA99550.1"/>
    </source>
</evidence>
<dbReference type="AlphaFoldDB" id="A0A6M3LVY6"/>
<organism evidence="1">
    <name type="scientific">viral metagenome</name>
    <dbReference type="NCBI Taxonomy" id="1070528"/>
    <lineage>
        <taxon>unclassified sequences</taxon>
        <taxon>metagenomes</taxon>
        <taxon>organismal metagenomes</taxon>
    </lineage>
</organism>
<gene>
    <name evidence="1" type="ORF">MM171A00971_0008</name>
</gene>